<dbReference type="InterPro" id="IPR036365">
    <property type="entry name" value="PGBD-like_sf"/>
</dbReference>
<dbReference type="PANTHER" id="PTHR34385:SF1">
    <property type="entry name" value="PEPTIDOGLYCAN L-ALANYL-D-GLUTAMATE ENDOPEPTIDASE CWLK"/>
    <property type="match status" value="1"/>
</dbReference>
<accession>A0A6J5SMJ3</accession>
<evidence type="ECO:0000313" key="3">
    <source>
        <dbReference type="EMBL" id="CAB4135603.1"/>
    </source>
</evidence>
<sequence length="279" mass="30302">MAKVEWDYIVPVKMPAALKNVEPGKLHPSLLRDIPSGGKLFYLAADAWNAMVEAAKAAGVELKPTSSGDLYRSYDSQKAGFLSRYSLENTGTNSTKTFEGKTWYLKKGMAMLATPGKSQHNLGLAVDIANASEKKRINWLIANVEKFGWSWEVVPSEPWHIRYVSGDTPTAAVQEYVARNPKPTGMFGSVADQKAAAEAKVAEPKPNVVAAALEPVIIKDNKGQAVKKAQSLLNEKGFPCKEDGDFGPKTQEIVKQFQKAKGIPVSGEVDQPTWAALLA</sequence>
<evidence type="ECO:0000313" key="9">
    <source>
        <dbReference type="EMBL" id="CAB4188747.1"/>
    </source>
</evidence>
<organism evidence="11">
    <name type="scientific">uncultured Caudovirales phage</name>
    <dbReference type="NCBI Taxonomy" id="2100421"/>
    <lineage>
        <taxon>Viruses</taxon>
        <taxon>Duplodnaviria</taxon>
        <taxon>Heunggongvirae</taxon>
        <taxon>Uroviricota</taxon>
        <taxon>Caudoviricetes</taxon>
        <taxon>Peduoviridae</taxon>
        <taxon>Maltschvirus</taxon>
        <taxon>Maltschvirus maltsch</taxon>
    </lineage>
</organism>
<dbReference type="InterPro" id="IPR052179">
    <property type="entry name" value="DD-CPase-like"/>
</dbReference>
<reference evidence="11" key="1">
    <citation type="submission" date="2020-05" db="EMBL/GenBank/DDBJ databases">
        <authorList>
            <person name="Chiriac C."/>
            <person name="Salcher M."/>
            <person name="Ghai R."/>
            <person name="Kavagutti S V."/>
        </authorList>
    </citation>
    <scope>NUCLEOTIDE SEQUENCE</scope>
</reference>
<dbReference type="SUPFAM" id="SSF55166">
    <property type="entry name" value="Hedgehog/DD-peptidase"/>
    <property type="match status" value="1"/>
</dbReference>
<dbReference type="GO" id="GO:0006508">
    <property type="term" value="P:proteolysis"/>
    <property type="evidence" value="ECO:0007669"/>
    <property type="project" value="InterPro"/>
</dbReference>
<feature type="domain" description="D-alanyl-D-alanine carboxypeptidase-like core" evidence="2">
    <location>
        <begin position="44"/>
        <end position="164"/>
    </location>
</feature>
<dbReference type="Pfam" id="PF01471">
    <property type="entry name" value="PG_binding_1"/>
    <property type="match status" value="1"/>
</dbReference>
<dbReference type="InterPro" id="IPR003709">
    <property type="entry name" value="VanY-like_core_dom"/>
</dbReference>
<evidence type="ECO:0000313" key="7">
    <source>
        <dbReference type="EMBL" id="CAB4175191.1"/>
    </source>
</evidence>
<evidence type="ECO:0000313" key="10">
    <source>
        <dbReference type="EMBL" id="CAB4192069.1"/>
    </source>
</evidence>
<dbReference type="InterPro" id="IPR002477">
    <property type="entry name" value="Peptidoglycan-bd-like"/>
</dbReference>
<evidence type="ECO:0000259" key="2">
    <source>
        <dbReference type="Pfam" id="PF02557"/>
    </source>
</evidence>
<evidence type="ECO:0000313" key="8">
    <source>
        <dbReference type="EMBL" id="CAB4179286.1"/>
    </source>
</evidence>
<evidence type="ECO:0000313" key="13">
    <source>
        <dbReference type="EMBL" id="CAB5230805.1"/>
    </source>
</evidence>
<dbReference type="EMBL" id="LR797492">
    <property type="protein sequence ID" value="CAB4220187.1"/>
    <property type="molecule type" value="Genomic_DNA"/>
</dbReference>
<evidence type="ECO:0000259" key="1">
    <source>
        <dbReference type="Pfam" id="PF01471"/>
    </source>
</evidence>
<evidence type="ECO:0000313" key="5">
    <source>
        <dbReference type="EMBL" id="CAB4151015.1"/>
    </source>
</evidence>
<dbReference type="Gene3D" id="1.10.101.10">
    <property type="entry name" value="PGBD-like superfamily/PGBD"/>
    <property type="match status" value="1"/>
</dbReference>
<feature type="domain" description="Peptidoglycan binding-like" evidence="1">
    <location>
        <begin position="223"/>
        <end position="277"/>
    </location>
</feature>
<dbReference type="EMBL" id="LR797180">
    <property type="protein sequence ID" value="CAB4192069.1"/>
    <property type="molecule type" value="Genomic_DNA"/>
</dbReference>
<dbReference type="EMBL" id="LR796305">
    <property type="protein sequence ID" value="CAB4135603.1"/>
    <property type="molecule type" value="Genomic_DNA"/>
</dbReference>
<dbReference type="GO" id="GO:0008233">
    <property type="term" value="F:peptidase activity"/>
    <property type="evidence" value="ECO:0007669"/>
    <property type="project" value="InterPro"/>
</dbReference>
<dbReference type="Pfam" id="PF02557">
    <property type="entry name" value="VanY"/>
    <property type="match status" value="1"/>
</dbReference>
<dbReference type="EMBL" id="LR796917">
    <property type="protein sequence ID" value="CAB4175191.1"/>
    <property type="molecule type" value="Genomic_DNA"/>
</dbReference>
<dbReference type="EMBL" id="LR796980">
    <property type="protein sequence ID" value="CAB4179286.1"/>
    <property type="molecule type" value="Genomic_DNA"/>
</dbReference>
<evidence type="ECO:0000313" key="12">
    <source>
        <dbReference type="EMBL" id="CAB4220187.1"/>
    </source>
</evidence>
<gene>
    <name evidence="8" type="ORF">UFOVP1031_52</name>
    <name evidence="9" type="ORF">UFOVP1172_83</name>
    <name evidence="10" type="ORF">UFOVP1240_145</name>
    <name evidence="11" type="ORF">UFOVP1486_45</name>
    <name evidence="13" type="ORF">UFOVP1578_124</name>
    <name evidence="12" type="ORF">UFOVP1630_116</name>
    <name evidence="3" type="ORF">UFOVP288_5</name>
    <name evidence="4" type="ORF">UFOVP483_34</name>
    <name evidence="5" type="ORF">UFOVP573_110</name>
    <name evidence="6" type="ORF">UFOVP769_5</name>
    <name evidence="7" type="ORF">UFOVP962_130</name>
</gene>
<name>A0A6J5SMJ3_9CAUD</name>
<dbReference type="PANTHER" id="PTHR34385">
    <property type="entry name" value="D-ALANYL-D-ALANINE CARBOXYPEPTIDASE"/>
    <property type="match status" value="1"/>
</dbReference>
<evidence type="ECO:0000313" key="11">
    <source>
        <dbReference type="EMBL" id="CAB4216022.1"/>
    </source>
</evidence>
<dbReference type="Gene3D" id="3.30.1380.10">
    <property type="match status" value="1"/>
</dbReference>
<dbReference type="EMBL" id="LR797130">
    <property type="protein sequence ID" value="CAB4188747.1"/>
    <property type="molecule type" value="Genomic_DNA"/>
</dbReference>
<dbReference type="EMBL" id="LR797434">
    <property type="protein sequence ID" value="CAB4216022.1"/>
    <property type="molecule type" value="Genomic_DNA"/>
</dbReference>
<dbReference type="SUPFAM" id="SSF47090">
    <property type="entry name" value="PGBD-like"/>
    <property type="match status" value="1"/>
</dbReference>
<dbReference type="EMBL" id="LR796461">
    <property type="protein sequence ID" value="CAB4146072.1"/>
    <property type="molecule type" value="Genomic_DNA"/>
</dbReference>
<dbReference type="InterPro" id="IPR009045">
    <property type="entry name" value="Zn_M74/Hedgehog-like"/>
</dbReference>
<proteinExistence type="predicted"/>
<dbReference type="EMBL" id="LR796709">
    <property type="protein sequence ID" value="CAB4160596.1"/>
    <property type="molecule type" value="Genomic_DNA"/>
</dbReference>
<dbReference type="InterPro" id="IPR036366">
    <property type="entry name" value="PGBDSf"/>
</dbReference>
<dbReference type="EMBL" id="LR796548">
    <property type="protein sequence ID" value="CAB4151015.1"/>
    <property type="molecule type" value="Genomic_DNA"/>
</dbReference>
<evidence type="ECO:0000313" key="6">
    <source>
        <dbReference type="EMBL" id="CAB4160596.1"/>
    </source>
</evidence>
<protein>
    <submittedName>
        <fullName evidence="11">Peptidase M15B</fullName>
    </submittedName>
</protein>
<dbReference type="EMBL" id="LR798423">
    <property type="protein sequence ID" value="CAB5230805.1"/>
    <property type="molecule type" value="Genomic_DNA"/>
</dbReference>
<evidence type="ECO:0000313" key="4">
    <source>
        <dbReference type="EMBL" id="CAB4146072.1"/>
    </source>
</evidence>